<dbReference type="InterPro" id="IPR020617">
    <property type="entry name" value="Thiolase_C"/>
</dbReference>
<dbReference type="Gene3D" id="3.90.79.10">
    <property type="entry name" value="Nucleoside Triphosphate Pyrophosphohydrolase"/>
    <property type="match status" value="1"/>
</dbReference>
<keyword evidence="14" id="KW-1185">Reference proteome</keyword>
<dbReference type="PANTHER" id="PTHR43853:SF8">
    <property type="entry name" value="3-KETOACYL-COA THIOLASE, PEROXISOMAL"/>
    <property type="match status" value="1"/>
</dbReference>
<evidence type="ECO:0000256" key="9">
    <source>
        <dbReference type="ARBA" id="ARBA00023140"/>
    </source>
</evidence>
<dbReference type="FunFam" id="3.90.79.10:FF:000016">
    <property type="entry name" value="ADP-sugar pyrophosphatase isoform X1"/>
    <property type="match status" value="1"/>
</dbReference>
<dbReference type="InterPro" id="IPR050215">
    <property type="entry name" value="Thiolase-like_sf_Thiolase"/>
</dbReference>
<evidence type="ECO:0000256" key="3">
    <source>
        <dbReference type="ARBA" id="ARBA00010982"/>
    </source>
</evidence>
<dbReference type="GO" id="GO:0006635">
    <property type="term" value="P:fatty acid beta-oxidation"/>
    <property type="evidence" value="ECO:0007669"/>
    <property type="project" value="TreeGrafter"/>
</dbReference>
<keyword evidence="10" id="KW-0012">Acyltransferase</keyword>
<dbReference type="PROSITE" id="PS00098">
    <property type="entry name" value="THIOLASE_1"/>
    <property type="match status" value="1"/>
</dbReference>
<dbReference type="InterPro" id="IPR002155">
    <property type="entry name" value="Thiolase"/>
</dbReference>
<dbReference type="InterPro" id="IPR020613">
    <property type="entry name" value="Thiolase_CS"/>
</dbReference>
<dbReference type="GO" id="GO:0016787">
    <property type="term" value="F:hydrolase activity"/>
    <property type="evidence" value="ECO:0007669"/>
    <property type="project" value="UniProtKB-KW"/>
</dbReference>
<gene>
    <name evidence="13" type="ORF">R3P38DRAFT_2708569</name>
</gene>
<dbReference type="CDD" id="cd18888">
    <property type="entry name" value="NUDIX_ADPRase_Nudt5"/>
    <property type="match status" value="1"/>
</dbReference>
<comment type="pathway">
    <text evidence="2">Lipid metabolism; fatty acid metabolism.</text>
</comment>
<keyword evidence="8" id="KW-0443">Lipid metabolism</keyword>
<dbReference type="PROSITE" id="PS00893">
    <property type="entry name" value="NUDIX_BOX"/>
    <property type="match status" value="1"/>
</dbReference>
<proteinExistence type="inferred from homology"/>
<name>A0AAW0BCG8_9AGAR</name>
<dbReference type="InterPro" id="IPR020616">
    <property type="entry name" value="Thiolase_N"/>
</dbReference>
<evidence type="ECO:0000256" key="6">
    <source>
        <dbReference type="ARBA" id="ARBA00022832"/>
    </source>
</evidence>
<dbReference type="InterPro" id="IPR020476">
    <property type="entry name" value="Nudix_hydrolase"/>
</dbReference>
<feature type="domain" description="Nudix hydrolase" evidence="12">
    <location>
        <begin position="452"/>
        <end position="592"/>
    </location>
</feature>
<comment type="similarity">
    <text evidence="3">Belongs to the thiolase-like superfamily. Thiolase family.</text>
</comment>
<keyword evidence="5" id="KW-0378">Hydrolase</keyword>
<evidence type="ECO:0000259" key="12">
    <source>
        <dbReference type="PROSITE" id="PS51462"/>
    </source>
</evidence>
<dbReference type="EMBL" id="JAWWNJ010000035">
    <property type="protein sequence ID" value="KAK7023813.1"/>
    <property type="molecule type" value="Genomic_DNA"/>
</dbReference>
<dbReference type="Pfam" id="PF00108">
    <property type="entry name" value="Thiolase_N"/>
    <property type="match status" value="1"/>
</dbReference>
<comment type="subcellular location">
    <subcellularLocation>
        <location evidence="1">Peroxisome</location>
    </subcellularLocation>
</comment>
<dbReference type="SUPFAM" id="SSF53901">
    <property type="entry name" value="Thiolase-like"/>
    <property type="match status" value="2"/>
</dbReference>
<dbReference type="PANTHER" id="PTHR43853">
    <property type="entry name" value="3-KETOACYL-COA THIOLASE, PEROXISOMAL"/>
    <property type="match status" value="1"/>
</dbReference>
<dbReference type="InterPro" id="IPR016039">
    <property type="entry name" value="Thiolase-like"/>
</dbReference>
<organism evidence="13 14">
    <name type="scientific">Favolaschia claudopus</name>
    <dbReference type="NCBI Taxonomy" id="2862362"/>
    <lineage>
        <taxon>Eukaryota</taxon>
        <taxon>Fungi</taxon>
        <taxon>Dikarya</taxon>
        <taxon>Basidiomycota</taxon>
        <taxon>Agaricomycotina</taxon>
        <taxon>Agaricomycetes</taxon>
        <taxon>Agaricomycetidae</taxon>
        <taxon>Agaricales</taxon>
        <taxon>Marasmiineae</taxon>
        <taxon>Mycenaceae</taxon>
        <taxon>Favolaschia</taxon>
    </lineage>
</organism>
<dbReference type="GO" id="GO:0005777">
    <property type="term" value="C:peroxisome"/>
    <property type="evidence" value="ECO:0007669"/>
    <property type="project" value="UniProtKB-SubCell"/>
</dbReference>
<keyword evidence="4 13" id="KW-0808">Transferase</keyword>
<keyword evidence="7" id="KW-0809">Transit peptide</keyword>
<dbReference type="InterPro" id="IPR000086">
    <property type="entry name" value="NUDIX_hydrolase_dom"/>
</dbReference>
<dbReference type="PROSITE" id="PS00737">
    <property type="entry name" value="THIOLASE_2"/>
    <property type="match status" value="1"/>
</dbReference>
<protein>
    <submittedName>
        <fullName evidence="13">Acetyl-acetyl transferase</fullName>
    </submittedName>
</protein>
<evidence type="ECO:0000256" key="5">
    <source>
        <dbReference type="ARBA" id="ARBA00022801"/>
    </source>
</evidence>
<comment type="caution">
    <text evidence="13">The sequence shown here is derived from an EMBL/GenBank/DDBJ whole genome shotgun (WGS) entry which is preliminary data.</text>
</comment>
<dbReference type="Proteomes" id="UP001362999">
    <property type="component" value="Unassembled WGS sequence"/>
</dbReference>
<dbReference type="AlphaFoldDB" id="A0AAW0BCG8"/>
<dbReference type="CDD" id="cd00751">
    <property type="entry name" value="thiolase"/>
    <property type="match status" value="1"/>
</dbReference>
<dbReference type="GO" id="GO:0003988">
    <property type="term" value="F:acetyl-CoA C-acyltransferase activity"/>
    <property type="evidence" value="ECO:0007669"/>
    <property type="project" value="UniProtKB-EC"/>
</dbReference>
<sequence length="612" mass="65379">MSKAAVLAKHDDDVVIVSAIRSAITKGKKGGFKDTNPEEILFHVLRHAYKSVNLDPKLIEDVAVGNVLPAAGGASAARMAALHAGIPNTTSVHTVNRQCSSGLTAISHIANEIKAGMIDIGIGAGVESMTMGYGAAAQPPSYSEVVLSTKEAEDCTIPMGITSENVASDYSISRDVQDAFAAASFQKAAKAQKEGRFKAEILPIPVEWVDPKTEETKKITVDSDDGVRDGVTKESLGKLKPAFSKDGSTHAGNASQVSDGAAAVLLARRSVAKKLGLPIVGKYVIAATVGVPPRIMGVGPAYAIPKALEKAGLKKDDVDFFEINEAFASQAIFSIEHLKLDYKKVNKHGGAIAIGHPLGCTGARQVATGLNIAKQYNEKIFVTSMCIGSGMGMAAVFVNEQRAMSSTPAVISTSVMSASEAKWITLKKITYRDAEGKERLWECAERTTRKSSGIDAVAVLAILRSKTNAFPLSTIVIEQYRPPIDKFIIELPAGLIDDGETPEQAAIRELEEETGFKASRVLESTPVIVADPGMTNANMKLVVLNVDLPDKMEEPEQKLDAGEFIVKRVVELSKLNDELKAYDAKGFVVDAKLYHWASGFEMAHRIRGGEFA</sequence>
<evidence type="ECO:0000313" key="13">
    <source>
        <dbReference type="EMBL" id="KAK7023813.1"/>
    </source>
</evidence>
<dbReference type="PRINTS" id="PR00502">
    <property type="entry name" value="NUDIXFAMILY"/>
</dbReference>
<evidence type="ECO:0000256" key="10">
    <source>
        <dbReference type="ARBA" id="ARBA00023315"/>
    </source>
</evidence>
<dbReference type="SUPFAM" id="SSF55811">
    <property type="entry name" value="Nudix"/>
    <property type="match status" value="1"/>
</dbReference>
<dbReference type="InterPro" id="IPR020084">
    <property type="entry name" value="NUDIX_hydrolase_CS"/>
</dbReference>
<reference evidence="13 14" key="1">
    <citation type="journal article" date="2024" name="J Genomics">
        <title>Draft genome sequencing and assembly of Favolaschia claudopus CIRM-BRFM 2984 isolated from oak limbs.</title>
        <authorList>
            <person name="Navarro D."/>
            <person name="Drula E."/>
            <person name="Chaduli D."/>
            <person name="Cazenave R."/>
            <person name="Ahrendt S."/>
            <person name="Wang J."/>
            <person name="Lipzen A."/>
            <person name="Daum C."/>
            <person name="Barry K."/>
            <person name="Grigoriev I.V."/>
            <person name="Favel A."/>
            <person name="Rosso M.N."/>
            <person name="Martin F."/>
        </authorList>
    </citation>
    <scope>NUCLEOTIDE SEQUENCE [LARGE SCALE GENOMIC DNA]</scope>
    <source>
        <strain evidence="13 14">CIRM-BRFM 2984</strain>
    </source>
</reference>
<dbReference type="InterPro" id="IPR015797">
    <property type="entry name" value="NUDIX_hydrolase-like_dom_sf"/>
</dbReference>
<dbReference type="InterPro" id="IPR020615">
    <property type="entry name" value="Thiolase_acyl_enz_int_AS"/>
</dbReference>
<dbReference type="NCBIfam" id="TIGR01930">
    <property type="entry name" value="AcCoA-C-Actrans"/>
    <property type="match status" value="1"/>
</dbReference>
<keyword evidence="6" id="KW-0276">Fatty acid metabolism</keyword>
<evidence type="ECO:0000256" key="2">
    <source>
        <dbReference type="ARBA" id="ARBA00004872"/>
    </source>
</evidence>
<dbReference type="PROSITE" id="PS51462">
    <property type="entry name" value="NUDIX"/>
    <property type="match status" value="1"/>
</dbReference>
<dbReference type="Pfam" id="PF00293">
    <property type="entry name" value="NUDIX"/>
    <property type="match status" value="1"/>
</dbReference>
<evidence type="ECO:0000256" key="4">
    <source>
        <dbReference type="ARBA" id="ARBA00022679"/>
    </source>
</evidence>
<evidence type="ECO:0000256" key="8">
    <source>
        <dbReference type="ARBA" id="ARBA00023098"/>
    </source>
</evidence>
<accession>A0AAW0BCG8</accession>
<evidence type="ECO:0000256" key="11">
    <source>
        <dbReference type="ARBA" id="ARBA00047605"/>
    </source>
</evidence>
<evidence type="ECO:0000256" key="1">
    <source>
        <dbReference type="ARBA" id="ARBA00004275"/>
    </source>
</evidence>
<keyword evidence="9" id="KW-0576">Peroxisome</keyword>
<evidence type="ECO:0000256" key="7">
    <source>
        <dbReference type="ARBA" id="ARBA00022946"/>
    </source>
</evidence>
<dbReference type="Gene3D" id="3.40.47.10">
    <property type="match status" value="2"/>
</dbReference>
<dbReference type="GO" id="GO:0010124">
    <property type="term" value="P:phenylacetate catabolic process"/>
    <property type="evidence" value="ECO:0007669"/>
    <property type="project" value="TreeGrafter"/>
</dbReference>
<evidence type="ECO:0000313" key="14">
    <source>
        <dbReference type="Proteomes" id="UP001362999"/>
    </source>
</evidence>
<comment type="catalytic activity">
    <reaction evidence="11">
        <text>an acyl-CoA + acetyl-CoA = a 3-oxoacyl-CoA + CoA</text>
        <dbReference type="Rhea" id="RHEA:21564"/>
        <dbReference type="ChEBI" id="CHEBI:57287"/>
        <dbReference type="ChEBI" id="CHEBI:57288"/>
        <dbReference type="ChEBI" id="CHEBI:58342"/>
        <dbReference type="ChEBI" id="CHEBI:90726"/>
        <dbReference type="EC" id="2.3.1.16"/>
    </reaction>
</comment>
<dbReference type="Pfam" id="PF02803">
    <property type="entry name" value="Thiolase_C"/>
    <property type="match status" value="1"/>
</dbReference>